<feature type="domain" description="Transcriptional repressor PaaX-like central Cas2-like" evidence="1">
    <location>
        <begin position="114"/>
        <end position="185"/>
    </location>
</feature>
<evidence type="ECO:0000313" key="2">
    <source>
        <dbReference type="EMBL" id="OHA21368.1"/>
    </source>
</evidence>
<reference evidence="2 3" key="1">
    <citation type="journal article" date="2016" name="Nat. Commun.">
        <title>Thousands of microbial genomes shed light on interconnected biogeochemical processes in an aquifer system.</title>
        <authorList>
            <person name="Anantharaman K."/>
            <person name="Brown C.T."/>
            <person name="Hug L.A."/>
            <person name="Sharon I."/>
            <person name="Castelle C.J."/>
            <person name="Probst A.J."/>
            <person name="Thomas B.C."/>
            <person name="Singh A."/>
            <person name="Wilkins M.J."/>
            <person name="Karaoz U."/>
            <person name="Brodie E.L."/>
            <person name="Williams K.H."/>
            <person name="Hubbard S.S."/>
            <person name="Banfield J.F."/>
        </authorList>
    </citation>
    <scope>NUCLEOTIDE SEQUENCE [LARGE SCALE GENOMIC DNA]</scope>
</reference>
<dbReference type="Pfam" id="PF20803">
    <property type="entry name" value="PaaX_M"/>
    <property type="match status" value="1"/>
</dbReference>
<evidence type="ECO:0000313" key="3">
    <source>
        <dbReference type="Proteomes" id="UP000178121"/>
    </source>
</evidence>
<dbReference type="Gene3D" id="3.30.70.2650">
    <property type="match status" value="1"/>
</dbReference>
<proteinExistence type="predicted"/>
<gene>
    <name evidence="2" type="ORF">A2849_00010</name>
</gene>
<sequence length="200" mass="23590">MDIRARNLKVRRKRKSLVGPVQKKILLLLLGGFVLSCTRSVKKQWRIVKGIQESWRDISRQAAERAVSALYESKLLEAKEGKDGTITLILNEDGKRRALTYHIRYTKIKPTGFWDKKWRIIMYDIPEHEKGIRDAFRDHLTQLGIRKLQHSAGIYPFDCKNEVDFFIELLDIRKHVRFIAADSIDDAAYWKRKFNLDRHI</sequence>
<dbReference type="Proteomes" id="UP000178121">
    <property type="component" value="Unassembled WGS sequence"/>
</dbReference>
<protein>
    <recommendedName>
        <fullName evidence="1">Transcriptional repressor PaaX-like central Cas2-like domain-containing protein</fullName>
    </recommendedName>
</protein>
<dbReference type="EMBL" id="MHRI01000009">
    <property type="protein sequence ID" value="OHA21368.1"/>
    <property type="molecule type" value="Genomic_DNA"/>
</dbReference>
<accession>A0A1G2MBY4</accession>
<comment type="caution">
    <text evidence="2">The sequence shown here is derived from an EMBL/GenBank/DDBJ whole genome shotgun (WGS) entry which is preliminary data.</text>
</comment>
<evidence type="ECO:0000259" key="1">
    <source>
        <dbReference type="Pfam" id="PF20803"/>
    </source>
</evidence>
<name>A0A1G2MBY4_9BACT</name>
<dbReference type="AlphaFoldDB" id="A0A1G2MBY4"/>
<dbReference type="InterPro" id="IPR048846">
    <property type="entry name" value="PaaX-like_central"/>
</dbReference>
<organism evidence="2 3">
    <name type="scientific">Candidatus Taylorbacteria bacterium RIFCSPHIGHO2_01_FULL_51_15</name>
    <dbReference type="NCBI Taxonomy" id="1802304"/>
    <lineage>
        <taxon>Bacteria</taxon>
        <taxon>Candidatus Tayloriibacteriota</taxon>
    </lineage>
</organism>